<keyword evidence="4" id="KW-1185">Reference proteome</keyword>
<name>A0A372IUJ5_9BACT</name>
<dbReference type="EMBL" id="QVQT01000001">
    <property type="protein sequence ID" value="RFU18617.1"/>
    <property type="molecule type" value="Genomic_DNA"/>
</dbReference>
<dbReference type="InterPro" id="IPR025388">
    <property type="entry name" value="Alginate_export_dom"/>
</dbReference>
<evidence type="ECO:0000313" key="4">
    <source>
        <dbReference type="Proteomes" id="UP000264702"/>
    </source>
</evidence>
<gene>
    <name evidence="3" type="ORF">D0Y96_03475</name>
</gene>
<feature type="chain" id="PRO_5016606036" description="Alginate export domain-containing protein" evidence="1">
    <location>
        <begin position="28"/>
        <end position="499"/>
    </location>
</feature>
<dbReference type="RefSeq" id="WP_117297913.1">
    <property type="nucleotide sequence ID" value="NZ_QVQT02000001.1"/>
</dbReference>
<reference evidence="3 4" key="1">
    <citation type="submission" date="2018-08" db="EMBL/GenBank/DDBJ databases">
        <title>Acidipila sp. 4G-K13, an acidobacterium isolated from forest soil.</title>
        <authorList>
            <person name="Gao Z.-H."/>
            <person name="Qiu L.-H."/>
        </authorList>
    </citation>
    <scope>NUCLEOTIDE SEQUENCE [LARGE SCALE GENOMIC DNA]</scope>
    <source>
        <strain evidence="3 4">4G-K13</strain>
    </source>
</reference>
<dbReference type="Pfam" id="PF13372">
    <property type="entry name" value="Alginate_exp"/>
    <property type="match status" value="1"/>
</dbReference>
<evidence type="ECO:0000256" key="1">
    <source>
        <dbReference type="SAM" id="SignalP"/>
    </source>
</evidence>
<keyword evidence="1" id="KW-0732">Signal</keyword>
<evidence type="ECO:0000313" key="3">
    <source>
        <dbReference type="EMBL" id="RFU18617.1"/>
    </source>
</evidence>
<sequence>MFRKYRFAVSVAVSLLSLISVRTSARAQTQQPSSGTLPVSISVYDRTRVNAWQWFAAPPETETYGYAESLVRLGVARRIHHWDWQLELSQPAVLGLPDDAVSPVTAQGQLGLGATYYASNASDTDPAAAFLKQGFLRYHFHGGDKNLRIGRFEFIDGQETHPKDATLAWLQTNRIAHRLIGNFGFSNAQRSFDGADGHYGAGRWDITAIAARADQGVFNMNGNPELNVDLQYLAFTQTTAHQHLLWRAFAVGYHDGRTGLTKTDNRALAVRAADHGNIRIGTWGGNLLASAPAGPGRFDFLFWGALQNGSWGALSHSANAAAVEGGYQLSSVASAPWLRGGWFRSSGDNNAADNEHHTFFQILPTPRIYARIPFYNLMNSTDEFVQIIDSPSKRLALRSDLHWLQLTSGNDLWYQGGGAYDNKVFGYTGRPGNGHTSFASVADVSADWQAAKDVAVNFYYAHVSGKSVIGKIYPSDRDAQYGYVELVYQWGRAQKVSAN</sequence>
<feature type="domain" description="Alginate export" evidence="2">
    <location>
        <begin position="118"/>
        <end position="463"/>
    </location>
</feature>
<comment type="caution">
    <text evidence="3">The sequence shown here is derived from an EMBL/GenBank/DDBJ whole genome shotgun (WGS) entry which is preliminary data.</text>
</comment>
<accession>A0A372IUJ5</accession>
<feature type="signal peptide" evidence="1">
    <location>
        <begin position="1"/>
        <end position="27"/>
    </location>
</feature>
<dbReference type="OrthoDB" id="9806824at2"/>
<proteinExistence type="predicted"/>
<dbReference type="AlphaFoldDB" id="A0A372IUJ5"/>
<dbReference type="Proteomes" id="UP000264702">
    <property type="component" value="Unassembled WGS sequence"/>
</dbReference>
<protein>
    <recommendedName>
        <fullName evidence="2">Alginate export domain-containing protein</fullName>
    </recommendedName>
</protein>
<organism evidence="3 4">
    <name type="scientific">Paracidobacterium acidisoli</name>
    <dbReference type="NCBI Taxonomy" id="2303751"/>
    <lineage>
        <taxon>Bacteria</taxon>
        <taxon>Pseudomonadati</taxon>
        <taxon>Acidobacteriota</taxon>
        <taxon>Terriglobia</taxon>
        <taxon>Terriglobales</taxon>
        <taxon>Acidobacteriaceae</taxon>
        <taxon>Paracidobacterium</taxon>
    </lineage>
</organism>
<evidence type="ECO:0000259" key="2">
    <source>
        <dbReference type="Pfam" id="PF13372"/>
    </source>
</evidence>